<dbReference type="EMBL" id="RQFP01000001">
    <property type="protein sequence ID" value="TGK96072.1"/>
    <property type="molecule type" value="Genomic_DNA"/>
</dbReference>
<proteinExistence type="inferred from homology"/>
<dbReference type="EC" id="2.7.7.59" evidence="6"/>
<dbReference type="InterPro" id="IPR043519">
    <property type="entry name" value="NT_sf"/>
</dbReference>
<keyword evidence="10" id="KW-1185">Reference proteome</keyword>
<evidence type="ECO:0000256" key="5">
    <source>
        <dbReference type="ARBA" id="ARBA00023268"/>
    </source>
</evidence>
<dbReference type="AlphaFoldDB" id="A0A2M9Y5Y2"/>
<comment type="function">
    <text evidence="6">Modifies, by uridylylation and deuridylylation, the PII regulatory proteins (GlnB and homologs), in response to the nitrogen status of the cell that GlnD senses through the glutamine level. Under low glutamine levels, catalyzes the conversion of the PII proteins and UTP to PII-UMP and PPi, while under higher glutamine levels, GlnD hydrolyzes PII-UMP to PII and UMP (deuridylylation). Thus, controls uridylylation state and activity of the PII proteins, and plays an important role in the regulation of nitrogen metabolism.</text>
</comment>
<sequence>MMKSELKAKLQRTFPKAKTVSSGRLFTRQLSNLVDESIRTLFNEVSEGIPLKDHLCLIAVGGYGRRELAPYSDIDILYLHDGKLSDKLLSEIISKINTFLYNNEKEVGHSCRTIKESFIYLDQIETYHSVLDSRFLVGSELLFQKYKTEFLEKIPEKTIKVFNEWKLSYLRERIINSYNPILLSEPNIKNDPLGLRDIQHMYWIEKTNPLPDSADGGIFDFYLIGDTLTLLSAYDFLLLTRSALHIISGRKNDRLDLGLQAEVAEFLGFGSKNEIKTLESFMSQFYKAQKEVYFYIGTYLDEKTNRNKKRIHTELSNPDSLYDDIIQFFAESQLNEGEPSRIDLNEIRFASHFLDDDFKNQKSVLDTFLSMLRTKKRIGHTLTLMHECNILGKLIPEFGACTNFPLFSYHHQYTVDEHTLLILRELDVLIADMWEDRQVQEVFNVCEKIEILALAILIHDAGKVKEGDHSQYGAELALIISERFRLSEEDTELLRFLVAEHIVMSELSSKRDIYDPKLISSFAKQFSNENTLRLLYILTIIDTKSVGQGILTNWKKEILHFLFISTLTYLQKKGNLADTQERIESTLETYLIEKEGLTTEQSEHIVEFGMKIRPSSYLHYNTPRRVFQHFSLLYEWQQSGLPFRLITEREPAFVTLSIFAQADPQILLYLSGTISSLALNLVGLRLFRTVENQLILQAQITDEFGSGEIAEQQILDIESTLAECIEGKINIEDLASTTNIWKTLPQIPDGMVEELVKFSNDISESYSVLEVRVPDSIGLVYRILKTLLDFELEVIFVRISTSADFAYDSFHIQTLNGKKIEDTGLLLAIKERILSVARVKENQGIMEINF</sequence>
<dbReference type="GO" id="GO:0008081">
    <property type="term" value="F:phosphoric diester hydrolase activity"/>
    <property type="evidence" value="ECO:0007669"/>
    <property type="project" value="UniProtKB-UniRule"/>
</dbReference>
<comment type="activity regulation">
    <text evidence="6">Uridylyltransferase (UTase) activity is inhibited by glutamine, while glutamine activates uridylyl-removing (UR) activity.</text>
</comment>
<protein>
    <recommendedName>
        <fullName evidence="6">Bifunctional uridylyltransferase/uridylyl-removing enzyme</fullName>
        <shortName evidence="6">UTase/UR</shortName>
    </recommendedName>
    <alternativeName>
        <fullName evidence="6">Bifunctional [protein-PII] modification enzyme</fullName>
    </alternativeName>
    <alternativeName>
        <fullName evidence="6">Bifunctional nitrogen sensor protein</fullName>
    </alternativeName>
    <domain>
        <recommendedName>
            <fullName evidence="6">[Protein-PII] uridylyltransferase</fullName>
            <shortName evidence="6">PII uridylyltransferase</shortName>
            <shortName evidence="6">UTase</shortName>
            <ecNumber evidence="6">2.7.7.59</ecNumber>
        </recommendedName>
    </domain>
    <domain>
        <recommendedName>
            <fullName evidence="6">[Protein-PII]-UMP uridylyl-removing enzyme</fullName>
            <shortName evidence="6">UR</shortName>
            <ecNumber evidence="6">3.1.4.-</ecNumber>
        </recommendedName>
    </domain>
</protein>
<evidence type="ECO:0000256" key="1">
    <source>
        <dbReference type="ARBA" id="ARBA00022679"/>
    </source>
</evidence>
<comment type="similarity">
    <text evidence="6">Belongs to the GlnD family.</text>
</comment>
<keyword evidence="3 6" id="KW-0378">Hydrolase</keyword>
<name>A0A2M9Y5Y2_9LEPT</name>
<dbReference type="PROSITE" id="PS51831">
    <property type="entry name" value="HD"/>
    <property type="match status" value="1"/>
</dbReference>
<dbReference type="Pfam" id="PF24931">
    <property type="entry name" value="ACT_ACR9_3rd"/>
    <property type="match status" value="1"/>
</dbReference>
<keyword evidence="1 6" id="KW-0808">Transferase</keyword>
<comment type="caution">
    <text evidence="9">The sequence shown here is derived from an EMBL/GenBank/DDBJ whole genome shotgun (WGS) entry which is preliminary data.</text>
</comment>
<keyword evidence="5 6" id="KW-0511">Multifunctional enzyme</keyword>
<accession>A0A2M9Y5Y2</accession>
<dbReference type="PROSITE" id="PS51671">
    <property type="entry name" value="ACT"/>
    <property type="match status" value="1"/>
</dbReference>
<dbReference type="PANTHER" id="PTHR47320:SF1">
    <property type="entry name" value="BIFUNCTIONAL URIDYLYLTRANSFERASE_URIDYLYL-REMOVING ENZYME"/>
    <property type="match status" value="1"/>
</dbReference>
<dbReference type="SUPFAM" id="SSF81301">
    <property type="entry name" value="Nucleotidyltransferase"/>
    <property type="match status" value="1"/>
</dbReference>
<organism evidence="9 10">
    <name type="scientific">Leptospira brenneri</name>
    <dbReference type="NCBI Taxonomy" id="2023182"/>
    <lineage>
        <taxon>Bacteria</taxon>
        <taxon>Pseudomonadati</taxon>
        <taxon>Spirochaetota</taxon>
        <taxon>Spirochaetia</taxon>
        <taxon>Leptospirales</taxon>
        <taxon>Leptospiraceae</taxon>
        <taxon>Leptospira</taxon>
    </lineage>
</organism>
<dbReference type="PIRSF" id="PIRSF006288">
    <property type="entry name" value="PII_uridyltransf"/>
    <property type="match status" value="1"/>
</dbReference>
<evidence type="ECO:0000313" key="10">
    <source>
        <dbReference type="Proteomes" id="UP000297891"/>
    </source>
</evidence>
<dbReference type="InterPro" id="IPR010043">
    <property type="entry name" value="UTase/UR"/>
</dbReference>
<comment type="caution">
    <text evidence="6">Lacks conserved residue(s) required for the propagation of feature annotation.</text>
</comment>
<comment type="catalytic activity">
    <reaction evidence="6">
        <text>[protein-PII]-uridylyl-L-tyrosine + H2O = [protein-PII]-L-tyrosine + UMP + H(+)</text>
        <dbReference type="Rhea" id="RHEA:48600"/>
        <dbReference type="Rhea" id="RHEA-COMP:12147"/>
        <dbReference type="Rhea" id="RHEA-COMP:12148"/>
        <dbReference type="ChEBI" id="CHEBI:15377"/>
        <dbReference type="ChEBI" id="CHEBI:15378"/>
        <dbReference type="ChEBI" id="CHEBI:46858"/>
        <dbReference type="ChEBI" id="CHEBI:57865"/>
        <dbReference type="ChEBI" id="CHEBI:90602"/>
    </reaction>
</comment>
<dbReference type="GO" id="GO:0008773">
    <property type="term" value="F:[protein-PII] uridylyltransferase activity"/>
    <property type="evidence" value="ECO:0007669"/>
    <property type="project" value="UniProtKB-UniRule"/>
</dbReference>
<dbReference type="InterPro" id="IPR006674">
    <property type="entry name" value="HD_domain"/>
</dbReference>
<dbReference type="Gene3D" id="3.30.460.10">
    <property type="entry name" value="Beta Polymerase, domain 2"/>
    <property type="match status" value="1"/>
</dbReference>
<dbReference type="InterPro" id="IPR045865">
    <property type="entry name" value="ACT-like_dom_sf"/>
</dbReference>
<dbReference type="HAMAP" id="MF_00277">
    <property type="entry name" value="PII_uridylyl_transf"/>
    <property type="match status" value="1"/>
</dbReference>
<comment type="cofactor">
    <cofactor evidence="6">
        <name>Mg(2+)</name>
        <dbReference type="ChEBI" id="CHEBI:18420"/>
    </cofactor>
</comment>
<dbReference type="GO" id="GO:0006808">
    <property type="term" value="P:regulation of nitrogen utilization"/>
    <property type="evidence" value="ECO:0007669"/>
    <property type="project" value="UniProtKB-UniRule"/>
</dbReference>
<evidence type="ECO:0000256" key="6">
    <source>
        <dbReference type="HAMAP-Rule" id="MF_00277"/>
    </source>
</evidence>
<dbReference type="PANTHER" id="PTHR47320">
    <property type="entry name" value="BIFUNCTIONAL URIDYLYLTRANSFERASE/URIDYLYL-REMOVING ENZYME"/>
    <property type="match status" value="1"/>
</dbReference>
<dbReference type="Proteomes" id="UP000297891">
    <property type="component" value="Unassembled WGS sequence"/>
</dbReference>
<feature type="domain" description="ACT" evidence="7">
    <location>
        <begin position="768"/>
        <end position="847"/>
    </location>
</feature>
<keyword evidence="4 6" id="KW-0460">Magnesium</keyword>
<feature type="domain" description="HD" evidence="8">
    <location>
        <begin position="415"/>
        <end position="528"/>
    </location>
</feature>
<dbReference type="SUPFAM" id="SSF55021">
    <property type="entry name" value="ACT-like"/>
    <property type="match status" value="1"/>
</dbReference>
<reference evidence="9" key="1">
    <citation type="journal article" date="2019" name="PLoS Negl. Trop. Dis.">
        <title>Revisiting the worldwide diversity of Leptospira species in the environment.</title>
        <authorList>
            <person name="Vincent A.T."/>
            <person name="Schiettekatte O."/>
            <person name="Bourhy P."/>
            <person name="Veyrier F.J."/>
            <person name="Picardeau M."/>
        </authorList>
    </citation>
    <scope>NUCLEOTIDE SEQUENCE [LARGE SCALE GENOMIC DNA]</scope>
    <source>
        <strain evidence="9">201800277</strain>
    </source>
</reference>
<dbReference type="InterPro" id="IPR002912">
    <property type="entry name" value="ACT_dom"/>
</dbReference>
<dbReference type="CDD" id="cd04873">
    <property type="entry name" value="ACT_UUR-ACR-like"/>
    <property type="match status" value="1"/>
</dbReference>
<comment type="domain">
    <text evidence="6">Has four distinct domains: an N-terminal nucleotidyltransferase (NT) domain responsible for UTase activity, a central HD domain that encodes UR activity, and two C-terminal ACT domains that seem to have a role in glutamine sensing.</text>
</comment>
<evidence type="ECO:0000256" key="2">
    <source>
        <dbReference type="ARBA" id="ARBA00022695"/>
    </source>
</evidence>
<evidence type="ECO:0000259" key="8">
    <source>
        <dbReference type="PROSITE" id="PS51831"/>
    </source>
</evidence>
<evidence type="ECO:0000256" key="4">
    <source>
        <dbReference type="ARBA" id="ARBA00022842"/>
    </source>
</evidence>
<evidence type="ECO:0000256" key="3">
    <source>
        <dbReference type="ARBA" id="ARBA00022801"/>
    </source>
</evidence>
<dbReference type="InterPro" id="IPR013546">
    <property type="entry name" value="PII_UdlTrfase/GS_AdlTrfase"/>
</dbReference>
<dbReference type="Gene3D" id="1.10.3090.10">
    <property type="entry name" value="cca-adding enzyme, domain 2"/>
    <property type="match status" value="1"/>
</dbReference>
<dbReference type="CDD" id="cd05401">
    <property type="entry name" value="NT_GlnE_GlnD_like"/>
    <property type="match status" value="1"/>
</dbReference>
<evidence type="ECO:0000313" key="9">
    <source>
        <dbReference type="EMBL" id="TGK96072.1"/>
    </source>
</evidence>
<keyword evidence="2 6" id="KW-0548">Nucleotidyltransferase</keyword>
<dbReference type="OrthoDB" id="9758038at2"/>
<dbReference type="Pfam" id="PF01966">
    <property type="entry name" value="HD"/>
    <property type="match status" value="1"/>
</dbReference>
<dbReference type="EC" id="3.1.4.-" evidence="6"/>
<comment type="catalytic activity">
    <reaction evidence="6">
        <text>[protein-PII]-L-tyrosine + UTP = [protein-PII]-uridylyl-L-tyrosine + diphosphate</text>
        <dbReference type="Rhea" id="RHEA:13673"/>
        <dbReference type="Rhea" id="RHEA-COMP:12147"/>
        <dbReference type="Rhea" id="RHEA-COMP:12148"/>
        <dbReference type="ChEBI" id="CHEBI:33019"/>
        <dbReference type="ChEBI" id="CHEBI:46398"/>
        <dbReference type="ChEBI" id="CHEBI:46858"/>
        <dbReference type="ChEBI" id="CHEBI:90602"/>
        <dbReference type="EC" id="2.7.7.59"/>
    </reaction>
</comment>
<dbReference type="SUPFAM" id="SSF109604">
    <property type="entry name" value="HD-domain/PDEase-like"/>
    <property type="match status" value="1"/>
</dbReference>
<evidence type="ECO:0000259" key="7">
    <source>
        <dbReference type="PROSITE" id="PS51671"/>
    </source>
</evidence>
<dbReference type="RefSeq" id="WP_100788974.1">
    <property type="nucleotide sequence ID" value="NZ_NPDQ01000001.1"/>
</dbReference>
<gene>
    <name evidence="6" type="primary">glnD</name>
    <name evidence="9" type="ORF">EHQ30_05465</name>
</gene>
<dbReference type="Pfam" id="PF08335">
    <property type="entry name" value="GlnD_UR_UTase"/>
    <property type="match status" value="1"/>
</dbReference>
<feature type="region of interest" description="Uridylyltransferase" evidence="6">
    <location>
        <begin position="1"/>
        <end position="307"/>
    </location>
</feature>